<dbReference type="GO" id="GO:0050660">
    <property type="term" value="F:flavin adenine dinucleotide binding"/>
    <property type="evidence" value="ECO:0007669"/>
    <property type="project" value="InterPro"/>
</dbReference>
<dbReference type="Gene3D" id="3.30.560.10">
    <property type="entry name" value="Glucose Oxidase, domain 3"/>
    <property type="match status" value="2"/>
</dbReference>
<keyword evidence="5" id="KW-0560">Oxidoreductase</keyword>
<dbReference type="Gene3D" id="4.10.450.10">
    <property type="entry name" value="Glucose Oxidase, domain 2"/>
    <property type="match status" value="2"/>
</dbReference>
<proteinExistence type="inferred from homology"/>
<comment type="similarity">
    <text evidence="2">Belongs to the GMC oxidoreductase family.</text>
</comment>
<evidence type="ECO:0000256" key="4">
    <source>
        <dbReference type="ARBA" id="ARBA00022827"/>
    </source>
</evidence>
<evidence type="ECO:0000256" key="1">
    <source>
        <dbReference type="ARBA" id="ARBA00001974"/>
    </source>
</evidence>
<dbReference type="SUPFAM" id="SSF51905">
    <property type="entry name" value="FAD/NAD(P)-binding domain"/>
    <property type="match status" value="1"/>
</dbReference>
<evidence type="ECO:0000256" key="5">
    <source>
        <dbReference type="ARBA" id="ARBA00023002"/>
    </source>
</evidence>
<accession>K2S1E2</accession>
<evidence type="ECO:0000256" key="2">
    <source>
        <dbReference type="ARBA" id="ARBA00010790"/>
    </source>
</evidence>
<feature type="domain" description="Glucose-methanol-choline oxidoreductase N-terminal" evidence="7">
    <location>
        <begin position="202"/>
        <end position="216"/>
    </location>
</feature>
<evidence type="ECO:0000259" key="7">
    <source>
        <dbReference type="PROSITE" id="PS00624"/>
    </source>
</evidence>
<dbReference type="OrthoDB" id="269227at2759"/>
<name>K2S1E2_MACPH</name>
<comment type="caution">
    <text evidence="8">The sequence shown here is derived from an EMBL/GenBank/DDBJ whole genome shotgun (WGS) entry which is preliminary data.</text>
</comment>
<keyword evidence="4" id="KW-0274">FAD</keyword>
<dbReference type="eggNOG" id="KOG1238">
    <property type="taxonomic scope" value="Eukaryota"/>
</dbReference>
<dbReference type="Proteomes" id="UP000007129">
    <property type="component" value="Unassembled WGS sequence"/>
</dbReference>
<dbReference type="PANTHER" id="PTHR11552">
    <property type="entry name" value="GLUCOSE-METHANOL-CHOLINE GMC OXIDOREDUCTASE"/>
    <property type="match status" value="1"/>
</dbReference>
<evidence type="ECO:0000256" key="3">
    <source>
        <dbReference type="ARBA" id="ARBA00022630"/>
    </source>
</evidence>
<dbReference type="PANTHER" id="PTHR11552:SF201">
    <property type="entry name" value="GLUCOSE-METHANOL-CHOLINE OXIDOREDUCTASE N-TERMINAL DOMAIN-CONTAINING PROTEIN"/>
    <property type="match status" value="1"/>
</dbReference>
<evidence type="ECO:0000256" key="6">
    <source>
        <dbReference type="SAM" id="SignalP"/>
    </source>
</evidence>
<evidence type="ECO:0000313" key="9">
    <source>
        <dbReference type="Proteomes" id="UP000007129"/>
    </source>
</evidence>
<dbReference type="VEuPathDB" id="FungiDB:MPH_01826"/>
<dbReference type="InParanoid" id="K2S1E2"/>
<dbReference type="Gene3D" id="3.50.50.60">
    <property type="entry name" value="FAD/NAD(P)-binding domain"/>
    <property type="match status" value="2"/>
</dbReference>
<dbReference type="InterPro" id="IPR012132">
    <property type="entry name" value="GMC_OxRdtase"/>
</dbReference>
<feature type="signal peptide" evidence="6">
    <location>
        <begin position="1"/>
        <end position="22"/>
    </location>
</feature>
<keyword evidence="6" id="KW-0732">Signal</keyword>
<feature type="chain" id="PRO_5003867232" evidence="6">
    <location>
        <begin position="23"/>
        <end position="347"/>
    </location>
</feature>
<dbReference type="InterPro" id="IPR000172">
    <property type="entry name" value="GMC_OxRdtase_N"/>
</dbReference>
<evidence type="ECO:0000313" key="8">
    <source>
        <dbReference type="EMBL" id="EKG20843.1"/>
    </source>
</evidence>
<gene>
    <name evidence="8" type="ORF">MPH_01826</name>
</gene>
<dbReference type="PROSITE" id="PS00624">
    <property type="entry name" value="GMC_OXRED_2"/>
    <property type="match status" value="1"/>
</dbReference>
<dbReference type="HOGENOM" id="CLU_799436_0_0_1"/>
<keyword evidence="3" id="KW-0285">Flavoprotein</keyword>
<comment type="cofactor">
    <cofactor evidence="1">
        <name>FAD</name>
        <dbReference type="ChEBI" id="CHEBI:57692"/>
    </cofactor>
</comment>
<reference evidence="8 9" key="1">
    <citation type="journal article" date="2012" name="BMC Genomics">
        <title>Tools to kill: Genome of one of the most destructive plant pathogenic fungi Macrophomina phaseolina.</title>
        <authorList>
            <person name="Islam M.S."/>
            <person name="Haque M.S."/>
            <person name="Islam M.M."/>
            <person name="Emdad E.M."/>
            <person name="Halim A."/>
            <person name="Hossen Q.M.M."/>
            <person name="Hossain M.Z."/>
            <person name="Ahmed B."/>
            <person name="Rahim S."/>
            <person name="Rahman M.S."/>
            <person name="Alam M.M."/>
            <person name="Hou S."/>
            <person name="Wan X."/>
            <person name="Saito J.A."/>
            <person name="Alam M."/>
        </authorList>
    </citation>
    <scope>NUCLEOTIDE SEQUENCE [LARGE SCALE GENOMIC DNA]</scope>
    <source>
        <strain evidence="8 9">MS6</strain>
    </source>
</reference>
<dbReference type="Pfam" id="PF00732">
    <property type="entry name" value="GMC_oxred_N"/>
    <property type="match status" value="1"/>
</dbReference>
<dbReference type="AlphaFoldDB" id="K2S1E2"/>
<dbReference type="GO" id="GO:0016614">
    <property type="term" value="F:oxidoreductase activity, acting on CH-OH group of donors"/>
    <property type="evidence" value="ECO:0007669"/>
    <property type="project" value="InterPro"/>
</dbReference>
<protein>
    <submittedName>
        <fullName evidence="8">Carboxylesterase type B</fullName>
    </submittedName>
</protein>
<sequence>MANVRVLLPLLLTVIKPAGCTAVYDYIIVGGGNAGLVVASRLSENANVQVLAVEAGYSALNETDSSFPELSQGNNVKTRMMAAGKGIGGSTIINETFGKFDIPLNVDTASGKTRGVSASPRTVTPGNEAVLDVRADSARSYYYPVQGRPNLHMMAGTTALRLLWEAPKTPEDSAVANAVEVVLPNSERKVFIATSDVIVACGAFRTPSLLEHSGVGNPSMDQVLTLFFFNATSPSENPLTPSYPTIADLYSPNATAFASAIHSALPSYAAVIVASNNDATPAASILRYLELQHDLLFNRAVPCAELQHGTNGPNLTAQARSTMPFARGSVHIRSSDPLAAPSIDPRY</sequence>
<dbReference type="InterPro" id="IPR036188">
    <property type="entry name" value="FAD/NAD-bd_sf"/>
</dbReference>
<dbReference type="EMBL" id="AHHD01000075">
    <property type="protein sequence ID" value="EKG20843.1"/>
    <property type="molecule type" value="Genomic_DNA"/>
</dbReference>
<dbReference type="InterPro" id="IPR027424">
    <property type="entry name" value="Glucose_Oxidase_domain_2"/>
</dbReference>
<dbReference type="STRING" id="1126212.K2S1E2"/>
<dbReference type="SUPFAM" id="SSF54373">
    <property type="entry name" value="FAD-linked reductases, C-terminal domain"/>
    <property type="match status" value="1"/>
</dbReference>
<organism evidence="8 9">
    <name type="scientific">Macrophomina phaseolina (strain MS6)</name>
    <name type="common">Charcoal rot fungus</name>
    <dbReference type="NCBI Taxonomy" id="1126212"/>
    <lineage>
        <taxon>Eukaryota</taxon>
        <taxon>Fungi</taxon>
        <taxon>Dikarya</taxon>
        <taxon>Ascomycota</taxon>
        <taxon>Pezizomycotina</taxon>
        <taxon>Dothideomycetes</taxon>
        <taxon>Dothideomycetes incertae sedis</taxon>
        <taxon>Botryosphaeriales</taxon>
        <taxon>Botryosphaeriaceae</taxon>
        <taxon>Macrophomina</taxon>
    </lineage>
</organism>